<sequence length="265" mass="29016">MLELHRRFVEAVEQLSVDEAVPSRILELMGIHCLTRHNIASHLQKYRSHRKHSLAREAEAASWSQRRQTYGGDGGGGGGGGGGGSKNIMSPWVVASPTIGFPPMRPLQHFRPLHVWGHPSMDPSLIHIWPKHLLPSPSPPPPPPPAAPWAHPTTHPSPPRPLLDSSFWHLHYQRHKRFGTPTVPGIPPNDAMYRLNPGIGVPPRLTGPHPPFDFHPSKESIDAAIGDALSKPWLPLPLGLKPPSLDSVLGELQLHGIPKIPLNCA</sequence>
<evidence type="ECO:0000313" key="9">
    <source>
        <dbReference type="Proteomes" id="UP000306102"/>
    </source>
</evidence>
<reference evidence="8 9" key="1">
    <citation type="journal article" date="2018" name="Proc. Natl. Acad. Sci. U.S.A.">
        <title>Draft genome sequence of Camellia sinensis var. sinensis provides insights into the evolution of the tea genome and tea quality.</title>
        <authorList>
            <person name="Wei C."/>
            <person name="Yang H."/>
            <person name="Wang S."/>
            <person name="Zhao J."/>
            <person name="Liu C."/>
            <person name="Gao L."/>
            <person name="Xia E."/>
            <person name="Lu Y."/>
            <person name="Tai Y."/>
            <person name="She G."/>
            <person name="Sun J."/>
            <person name="Cao H."/>
            <person name="Tong W."/>
            <person name="Gao Q."/>
            <person name="Li Y."/>
            <person name="Deng W."/>
            <person name="Jiang X."/>
            <person name="Wang W."/>
            <person name="Chen Q."/>
            <person name="Zhang S."/>
            <person name="Li H."/>
            <person name="Wu J."/>
            <person name="Wang P."/>
            <person name="Li P."/>
            <person name="Shi C."/>
            <person name="Zheng F."/>
            <person name="Jian J."/>
            <person name="Huang B."/>
            <person name="Shan D."/>
            <person name="Shi M."/>
            <person name="Fang C."/>
            <person name="Yue Y."/>
            <person name="Li F."/>
            <person name="Li D."/>
            <person name="Wei S."/>
            <person name="Han B."/>
            <person name="Jiang C."/>
            <person name="Yin Y."/>
            <person name="Xia T."/>
            <person name="Zhang Z."/>
            <person name="Bennetzen J.L."/>
            <person name="Zhao S."/>
            <person name="Wan X."/>
        </authorList>
    </citation>
    <scope>NUCLEOTIDE SEQUENCE [LARGE SCALE GENOMIC DNA]</scope>
    <source>
        <strain evidence="9">cv. Shuchazao</strain>
        <tissue evidence="8">Leaf</tissue>
    </source>
</reference>
<dbReference type="PANTHER" id="PTHR31312:SF1">
    <property type="entry name" value="TRANSCRIPTION ACTIVATOR GLK1"/>
    <property type="match status" value="1"/>
</dbReference>
<protein>
    <recommendedName>
        <fullName evidence="7">HTH myb-type domain-containing protein</fullName>
    </recommendedName>
</protein>
<keyword evidence="5" id="KW-0539">Nucleus</keyword>
<gene>
    <name evidence="8" type="ORF">TEA_005535</name>
</gene>
<dbReference type="FunFam" id="1.10.10.60:FF:000007">
    <property type="entry name" value="Two-component response regulator"/>
    <property type="match status" value="1"/>
</dbReference>
<feature type="compositionally biased region" description="Gly residues" evidence="6">
    <location>
        <begin position="71"/>
        <end position="83"/>
    </location>
</feature>
<organism evidence="8 9">
    <name type="scientific">Camellia sinensis var. sinensis</name>
    <name type="common">China tea</name>
    <dbReference type="NCBI Taxonomy" id="542762"/>
    <lineage>
        <taxon>Eukaryota</taxon>
        <taxon>Viridiplantae</taxon>
        <taxon>Streptophyta</taxon>
        <taxon>Embryophyta</taxon>
        <taxon>Tracheophyta</taxon>
        <taxon>Spermatophyta</taxon>
        <taxon>Magnoliopsida</taxon>
        <taxon>eudicotyledons</taxon>
        <taxon>Gunneridae</taxon>
        <taxon>Pentapetalae</taxon>
        <taxon>asterids</taxon>
        <taxon>Ericales</taxon>
        <taxon>Theaceae</taxon>
        <taxon>Camellia</taxon>
    </lineage>
</organism>
<dbReference type="GO" id="GO:0000976">
    <property type="term" value="F:transcription cis-regulatory region binding"/>
    <property type="evidence" value="ECO:0007669"/>
    <property type="project" value="TreeGrafter"/>
</dbReference>
<evidence type="ECO:0000256" key="5">
    <source>
        <dbReference type="ARBA" id="ARBA00023242"/>
    </source>
</evidence>
<dbReference type="GO" id="GO:0003700">
    <property type="term" value="F:DNA-binding transcription factor activity"/>
    <property type="evidence" value="ECO:0007669"/>
    <property type="project" value="InterPro"/>
</dbReference>
<evidence type="ECO:0000256" key="6">
    <source>
        <dbReference type="SAM" id="MobiDB-lite"/>
    </source>
</evidence>
<dbReference type="PANTHER" id="PTHR31312">
    <property type="entry name" value="TRANSCRIPTION ACTIVATOR GLK1"/>
    <property type="match status" value="1"/>
</dbReference>
<dbReference type="PROSITE" id="PS51294">
    <property type="entry name" value="HTH_MYB"/>
    <property type="match status" value="1"/>
</dbReference>
<dbReference type="Proteomes" id="UP000306102">
    <property type="component" value="Unassembled WGS sequence"/>
</dbReference>
<evidence type="ECO:0000256" key="4">
    <source>
        <dbReference type="ARBA" id="ARBA00023163"/>
    </source>
</evidence>
<evidence type="ECO:0000259" key="7">
    <source>
        <dbReference type="PROSITE" id="PS51294"/>
    </source>
</evidence>
<dbReference type="Gene3D" id="1.10.10.60">
    <property type="entry name" value="Homeodomain-like"/>
    <property type="match status" value="1"/>
</dbReference>
<comment type="subcellular location">
    <subcellularLocation>
        <location evidence="1">Nucleus</location>
    </subcellularLocation>
</comment>
<dbReference type="NCBIfam" id="TIGR01557">
    <property type="entry name" value="myb_SHAQKYF"/>
    <property type="match status" value="1"/>
</dbReference>
<evidence type="ECO:0000256" key="2">
    <source>
        <dbReference type="ARBA" id="ARBA00023015"/>
    </source>
</evidence>
<dbReference type="GO" id="GO:0005634">
    <property type="term" value="C:nucleus"/>
    <property type="evidence" value="ECO:0007669"/>
    <property type="project" value="UniProtKB-SubCell"/>
</dbReference>
<evidence type="ECO:0000313" key="8">
    <source>
        <dbReference type="EMBL" id="THG22198.1"/>
    </source>
</evidence>
<feature type="compositionally biased region" description="Pro residues" evidence="6">
    <location>
        <begin position="137"/>
        <end position="147"/>
    </location>
</feature>
<proteinExistence type="predicted"/>
<dbReference type="SMR" id="A0A4S4EYP1"/>
<dbReference type="InterPro" id="IPR017930">
    <property type="entry name" value="Myb_dom"/>
</dbReference>
<comment type="caution">
    <text evidence="8">The sequence shown here is derived from an EMBL/GenBank/DDBJ whole genome shotgun (WGS) entry which is preliminary data.</text>
</comment>
<evidence type="ECO:0000256" key="1">
    <source>
        <dbReference type="ARBA" id="ARBA00004123"/>
    </source>
</evidence>
<keyword evidence="4" id="KW-0804">Transcription</keyword>
<feature type="region of interest" description="Disordered" evidence="6">
    <location>
        <begin position="137"/>
        <end position="160"/>
    </location>
</feature>
<dbReference type="SUPFAM" id="SSF46689">
    <property type="entry name" value="Homeodomain-like"/>
    <property type="match status" value="1"/>
</dbReference>
<dbReference type="GO" id="GO:0045893">
    <property type="term" value="P:positive regulation of DNA-templated transcription"/>
    <property type="evidence" value="ECO:0007669"/>
    <property type="project" value="InterPro"/>
</dbReference>
<dbReference type="AlphaFoldDB" id="A0A4S4EYP1"/>
<feature type="domain" description="HTH myb-type" evidence="7">
    <location>
        <begin position="1"/>
        <end position="51"/>
    </location>
</feature>
<keyword evidence="2" id="KW-0805">Transcription regulation</keyword>
<keyword evidence="3" id="KW-0238">DNA-binding</keyword>
<accession>A0A4S4EYP1</accession>
<dbReference type="InterPro" id="IPR009057">
    <property type="entry name" value="Homeodomain-like_sf"/>
</dbReference>
<dbReference type="InterPro" id="IPR044825">
    <property type="entry name" value="GLK1/2-like"/>
</dbReference>
<evidence type="ECO:0000256" key="3">
    <source>
        <dbReference type="ARBA" id="ARBA00023125"/>
    </source>
</evidence>
<dbReference type="EMBL" id="SDRB02000941">
    <property type="protein sequence ID" value="THG22198.1"/>
    <property type="molecule type" value="Genomic_DNA"/>
</dbReference>
<dbReference type="InterPro" id="IPR006447">
    <property type="entry name" value="Myb_dom_plants"/>
</dbReference>
<keyword evidence="9" id="KW-1185">Reference proteome</keyword>
<name>A0A4S4EYP1_CAMSN</name>
<feature type="region of interest" description="Disordered" evidence="6">
    <location>
        <begin position="57"/>
        <end position="83"/>
    </location>
</feature>